<dbReference type="GO" id="GO:0016787">
    <property type="term" value="F:hydrolase activity"/>
    <property type="evidence" value="ECO:0007669"/>
    <property type="project" value="UniProtKB-KW"/>
</dbReference>
<sequence>MSAMKLSVYECEILMSRTWRFEFDSFVSVIISYSMHRARERVMNIAFEDNDDEDNEDEFIIFAIRRPRWIRERAEDFDTMDDTDFVTRYRLSKPTVLSMLEKIEDALEFETDRNNCISPINQLLCTLRYYATGCFQTTGGDLCGFSSSTMNRIVHKVSCAIALLRSQYIHFPDNPEEIRRTQLEFYRRAKFPRVVGAIDCTHIKLWQSPGGDTAERFRNRKGYYSLNVQAICNANLEVMDVVARYDGSTHDSRIFRESKRRALFEQGVYGDALLVADSGYACTSYMMTPLHECHTPAEQLYNESQIRTRNPIERFFGVWKRRFPIMALGLRVKLKRVFPIITATLVLNNIARRAGEEVPRGLEIILPAPWEEILAQDDIPNEYMDIPNPTQRRLTHQNRERQVLIDSHFERLAAQDQQ</sequence>
<protein>
    <recommendedName>
        <fullName evidence="8">DDE Tnp4 domain-containing protein</fullName>
    </recommendedName>
</protein>
<keyword evidence="10" id="KW-1185">Reference proteome</keyword>
<evidence type="ECO:0000313" key="9">
    <source>
        <dbReference type="EnsemblMetazoa" id="XP_003244703.1"/>
    </source>
</evidence>
<keyword evidence="5" id="KW-0479">Metal-binding</keyword>
<dbReference type="RefSeq" id="XP_003244703.1">
    <property type="nucleotide sequence ID" value="XM_003244655.1"/>
</dbReference>
<dbReference type="KEGG" id="api:100571045"/>
<dbReference type="EnsemblMetazoa" id="XM_003244655.1">
    <property type="protein sequence ID" value="XP_003244703.1"/>
    <property type="gene ID" value="LOC100571045"/>
</dbReference>
<feature type="domain" description="DDE Tnp4" evidence="8">
    <location>
        <begin position="198"/>
        <end position="349"/>
    </location>
</feature>
<comment type="similarity">
    <text evidence="3">Belongs to the HARBI1 family.</text>
</comment>
<keyword evidence="6" id="KW-0378">Hydrolase</keyword>
<evidence type="ECO:0000256" key="3">
    <source>
        <dbReference type="ARBA" id="ARBA00006958"/>
    </source>
</evidence>
<evidence type="ECO:0000313" key="10">
    <source>
        <dbReference type="Proteomes" id="UP000007819"/>
    </source>
</evidence>
<accession>A0A8R2AC39</accession>
<proteinExistence type="inferred from homology"/>
<reference evidence="9" key="2">
    <citation type="submission" date="2022-06" db="UniProtKB">
        <authorList>
            <consortium name="EnsemblMetazoa"/>
        </authorList>
    </citation>
    <scope>IDENTIFICATION</scope>
</reference>
<dbReference type="GO" id="GO:0046872">
    <property type="term" value="F:metal ion binding"/>
    <property type="evidence" value="ECO:0007669"/>
    <property type="project" value="UniProtKB-KW"/>
</dbReference>
<organism evidence="9 10">
    <name type="scientific">Acyrthosiphon pisum</name>
    <name type="common">Pea aphid</name>
    <dbReference type="NCBI Taxonomy" id="7029"/>
    <lineage>
        <taxon>Eukaryota</taxon>
        <taxon>Metazoa</taxon>
        <taxon>Ecdysozoa</taxon>
        <taxon>Arthropoda</taxon>
        <taxon>Hexapoda</taxon>
        <taxon>Insecta</taxon>
        <taxon>Pterygota</taxon>
        <taxon>Neoptera</taxon>
        <taxon>Paraneoptera</taxon>
        <taxon>Hemiptera</taxon>
        <taxon>Sternorrhyncha</taxon>
        <taxon>Aphidomorpha</taxon>
        <taxon>Aphidoidea</taxon>
        <taxon>Aphididae</taxon>
        <taxon>Macrosiphini</taxon>
        <taxon>Acyrthosiphon</taxon>
    </lineage>
</organism>
<evidence type="ECO:0000256" key="6">
    <source>
        <dbReference type="ARBA" id="ARBA00022801"/>
    </source>
</evidence>
<evidence type="ECO:0000256" key="2">
    <source>
        <dbReference type="ARBA" id="ARBA00004123"/>
    </source>
</evidence>
<dbReference type="GeneID" id="100571045"/>
<dbReference type="PANTHER" id="PTHR22930">
    <property type="match status" value="1"/>
</dbReference>
<dbReference type="Proteomes" id="UP000007819">
    <property type="component" value="Chromosome X"/>
</dbReference>
<dbReference type="InterPro" id="IPR045249">
    <property type="entry name" value="HARBI1-like"/>
</dbReference>
<keyword evidence="7" id="KW-0539">Nucleus</keyword>
<dbReference type="GO" id="GO:0004518">
    <property type="term" value="F:nuclease activity"/>
    <property type="evidence" value="ECO:0007669"/>
    <property type="project" value="UniProtKB-KW"/>
</dbReference>
<keyword evidence="4" id="KW-0540">Nuclease</keyword>
<evidence type="ECO:0000259" key="8">
    <source>
        <dbReference type="Pfam" id="PF13359"/>
    </source>
</evidence>
<comment type="subcellular location">
    <subcellularLocation>
        <location evidence="2">Nucleus</location>
    </subcellularLocation>
</comment>
<dbReference type="AlphaFoldDB" id="A0A8R2AC39"/>
<evidence type="ECO:0000256" key="7">
    <source>
        <dbReference type="ARBA" id="ARBA00023242"/>
    </source>
</evidence>
<evidence type="ECO:0000256" key="5">
    <source>
        <dbReference type="ARBA" id="ARBA00022723"/>
    </source>
</evidence>
<dbReference type="InterPro" id="IPR027806">
    <property type="entry name" value="HARBI1_dom"/>
</dbReference>
<name>A0A8R2AC39_ACYPI</name>
<dbReference type="Pfam" id="PF13359">
    <property type="entry name" value="DDE_Tnp_4"/>
    <property type="match status" value="1"/>
</dbReference>
<evidence type="ECO:0000256" key="4">
    <source>
        <dbReference type="ARBA" id="ARBA00022722"/>
    </source>
</evidence>
<reference evidence="10" key="1">
    <citation type="submission" date="2010-06" db="EMBL/GenBank/DDBJ databases">
        <authorList>
            <person name="Jiang H."/>
            <person name="Abraham K."/>
            <person name="Ali S."/>
            <person name="Alsbrooks S.L."/>
            <person name="Anim B.N."/>
            <person name="Anosike U.S."/>
            <person name="Attaway T."/>
            <person name="Bandaranaike D.P."/>
            <person name="Battles P.K."/>
            <person name="Bell S.N."/>
            <person name="Bell A.V."/>
            <person name="Beltran B."/>
            <person name="Bickham C."/>
            <person name="Bustamante Y."/>
            <person name="Caleb T."/>
            <person name="Canada A."/>
            <person name="Cardenas V."/>
            <person name="Carter K."/>
            <person name="Chacko J."/>
            <person name="Chandrabose M.N."/>
            <person name="Chavez D."/>
            <person name="Chavez A."/>
            <person name="Chen L."/>
            <person name="Chu H.-S."/>
            <person name="Claassen K.J."/>
            <person name="Cockrell R."/>
            <person name="Collins M."/>
            <person name="Cooper J.A."/>
            <person name="Cree A."/>
            <person name="Curry S.M."/>
            <person name="Da Y."/>
            <person name="Dao M.D."/>
            <person name="Das B."/>
            <person name="Davila M.-L."/>
            <person name="Davy-Carroll L."/>
            <person name="Denson S."/>
            <person name="Dinh H."/>
            <person name="Ebong V.E."/>
            <person name="Edwards J.R."/>
            <person name="Egan A."/>
            <person name="El-Daye J."/>
            <person name="Escobedo L."/>
            <person name="Fernandez S."/>
            <person name="Fernando P.R."/>
            <person name="Flagg N."/>
            <person name="Forbes L.D."/>
            <person name="Fowler R.G."/>
            <person name="Fu Q."/>
            <person name="Gabisi R.A."/>
            <person name="Ganer J."/>
            <person name="Garbino Pronczuk A."/>
            <person name="Garcia R.M."/>
            <person name="Garner T."/>
            <person name="Garrett T.E."/>
            <person name="Gonzalez D.A."/>
            <person name="Hamid H."/>
            <person name="Hawkins E.S."/>
            <person name="Hirani K."/>
            <person name="Hogues M.E."/>
            <person name="Hollins B."/>
            <person name="Hsiao C.-H."/>
            <person name="Jabil R."/>
            <person name="James M.L."/>
            <person name="Jhangiani S.N."/>
            <person name="Johnson B."/>
            <person name="Johnson Q."/>
            <person name="Joshi V."/>
            <person name="Kalu J.B."/>
            <person name="Kam C."/>
            <person name="Kashfia A."/>
            <person name="Keebler J."/>
            <person name="Kisamo H."/>
            <person name="Kovar C.L."/>
            <person name="Lago L.A."/>
            <person name="Lai C.-Y."/>
            <person name="Laidlaw J."/>
            <person name="Lara F."/>
            <person name="Le T.-K."/>
            <person name="Lee S.L."/>
            <person name="Legall F.H."/>
            <person name="Lemon S.J."/>
            <person name="Lewis L.R."/>
            <person name="Li B."/>
            <person name="Liu Y."/>
            <person name="Liu Y.-S."/>
            <person name="Lopez J."/>
            <person name="Lozado R.J."/>
            <person name="Lu J."/>
            <person name="Madu R.C."/>
            <person name="Maheshwari M."/>
            <person name="Maheshwari R."/>
            <person name="Malloy K."/>
            <person name="Martinez E."/>
            <person name="Mathew T."/>
            <person name="Mercado I.C."/>
            <person name="Mercado C."/>
            <person name="Meyer B."/>
            <person name="Montgomery K."/>
            <person name="Morgan M.B."/>
            <person name="Munidasa M."/>
            <person name="Nazareth L.V."/>
            <person name="Nelson J."/>
            <person name="Ng B.M."/>
            <person name="Nguyen N.B."/>
            <person name="Nguyen P.Q."/>
            <person name="Nguyen T."/>
            <person name="Obregon M."/>
            <person name="Okwuonu G.O."/>
            <person name="Onwere C.G."/>
            <person name="Orozco G."/>
            <person name="Parra A."/>
            <person name="Patel S."/>
            <person name="Patil S."/>
            <person name="Perez A."/>
            <person name="Perez Y."/>
            <person name="Pham C."/>
            <person name="Primus E.L."/>
            <person name="Pu L.-L."/>
            <person name="Puazo M."/>
            <person name="Qin X."/>
            <person name="Quiroz J.B."/>
            <person name="Reese J."/>
            <person name="Richards S."/>
            <person name="Rives C.M."/>
            <person name="Robberts R."/>
            <person name="Ruiz S.J."/>
            <person name="Ruiz M.J."/>
            <person name="Santibanez J."/>
            <person name="Schneider B.W."/>
            <person name="Sisson I."/>
            <person name="Smith M."/>
            <person name="Sodergren E."/>
            <person name="Song X.-Z."/>
            <person name="Song B.B."/>
            <person name="Summersgill H."/>
            <person name="Thelus R."/>
            <person name="Thornton R.D."/>
            <person name="Trejos Z.Y."/>
            <person name="Usmani K."/>
            <person name="Vattathil S."/>
            <person name="Villasana D."/>
            <person name="Walker D.L."/>
            <person name="Wang S."/>
            <person name="Wang K."/>
            <person name="White C.S."/>
            <person name="Williams A.C."/>
            <person name="Williamson J."/>
            <person name="Wilson K."/>
            <person name="Woghiren I.O."/>
            <person name="Woodworth J.R."/>
            <person name="Worley K.C."/>
            <person name="Wright R.A."/>
            <person name="Wu W."/>
            <person name="Young L."/>
            <person name="Zhang L."/>
            <person name="Zhang J."/>
            <person name="Zhu Y."/>
            <person name="Muzny D.M."/>
            <person name="Weinstock G."/>
            <person name="Gibbs R.A."/>
        </authorList>
    </citation>
    <scope>NUCLEOTIDE SEQUENCE [LARGE SCALE GENOMIC DNA]</scope>
    <source>
        <strain evidence="10">LSR1</strain>
    </source>
</reference>
<evidence type="ECO:0000256" key="1">
    <source>
        <dbReference type="ARBA" id="ARBA00001968"/>
    </source>
</evidence>
<dbReference type="PANTHER" id="PTHR22930:SF289">
    <property type="entry name" value="DDE TNP4 DOMAIN-CONTAINING PROTEIN-RELATED"/>
    <property type="match status" value="1"/>
</dbReference>
<dbReference type="GO" id="GO:0005634">
    <property type="term" value="C:nucleus"/>
    <property type="evidence" value="ECO:0007669"/>
    <property type="project" value="UniProtKB-SubCell"/>
</dbReference>
<dbReference type="OrthoDB" id="2430314at2759"/>
<comment type="cofactor">
    <cofactor evidence="1">
        <name>a divalent metal cation</name>
        <dbReference type="ChEBI" id="CHEBI:60240"/>
    </cofactor>
</comment>